<dbReference type="PATRIC" id="fig|1200352.3.peg.133"/>
<dbReference type="Gene3D" id="3.40.50.300">
    <property type="entry name" value="P-loop containing nucleotide triphosphate hydrolases"/>
    <property type="match status" value="1"/>
</dbReference>
<organism evidence="1 2">
    <name type="scientific">Corynebacterium terpenotabidum Y-11</name>
    <dbReference type="NCBI Taxonomy" id="1200352"/>
    <lineage>
        <taxon>Bacteria</taxon>
        <taxon>Bacillati</taxon>
        <taxon>Actinomycetota</taxon>
        <taxon>Actinomycetes</taxon>
        <taxon>Mycobacteriales</taxon>
        <taxon>Corynebacteriaceae</taxon>
        <taxon>Corynebacterium</taxon>
    </lineage>
</organism>
<dbReference type="AlphaFoldDB" id="S4XGL0"/>
<evidence type="ECO:0008006" key="3">
    <source>
        <dbReference type="Google" id="ProtNLM"/>
    </source>
</evidence>
<evidence type="ECO:0000313" key="1">
    <source>
        <dbReference type="EMBL" id="AGP29793.1"/>
    </source>
</evidence>
<sequence length="332" mass="34971">MTLFAGRPGAGKSTAARWFAAQVTNGTLPGEWCGTPHNVAYIAAEESPKYSVKPSLRAAGADVARVFFPEAVTVAEDGETTSYHRVPSSAMSTLASELRAADVRLVIVDPLMSVLGDGVDAHRSNEVREHLTPWMNLAEQIDGVVLGIVHLNKSGNGDVVAGINGSSAFGELARAAFGFSKDPGSADGDRVMSQEKNSLGAEDLALTYRLAPVPVTTASGRTAEMPRFEIVGTSDRTVGDILRCKNQGGYDSDGDDGDEVRMVVLDYLESQGGEAPAGDVLKATRAAGLSDQTVKNRRKQIGVQTRRATGGPGFVWSLGLDPDTGSFPVEHP</sequence>
<dbReference type="InterPro" id="IPR027417">
    <property type="entry name" value="P-loop_NTPase"/>
</dbReference>
<dbReference type="EMBL" id="CP003696">
    <property type="protein sequence ID" value="AGP29793.1"/>
    <property type="molecule type" value="Genomic_DNA"/>
</dbReference>
<reference evidence="1 2" key="1">
    <citation type="submission" date="2012-06" db="EMBL/GenBank/DDBJ databases">
        <title>Complete genome sequence of Corynebacterium terpenotabidum Y-11 (=DSM 44721).</title>
        <authorList>
            <person name="Ruckert C."/>
            <person name="Albersmeier A."/>
            <person name="Al-Dilaimi A."/>
            <person name="Szczepanowski R."/>
            <person name="Kalinowski J."/>
        </authorList>
    </citation>
    <scope>NUCLEOTIDE SEQUENCE [LARGE SCALE GENOMIC DNA]</scope>
    <source>
        <strain evidence="1 2">Y-11</strain>
    </source>
</reference>
<dbReference type="eggNOG" id="COG0467">
    <property type="taxonomic scope" value="Bacteria"/>
</dbReference>
<gene>
    <name evidence="1" type="ORF">A606_00690</name>
</gene>
<keyword evidence="2" id="KW-1185">Reference proteome</keyword>
<dbReference type="SUPFAM" id="SSF52540">
    <property type="entry name" value="P-loop containing nucleoside triphosphate hydrolases"/>
    <property type="match status" value="1"/>
</dbReference>
<protein>
    <recommendedName>
        <fullName evidence="3">AAA+ ATPase domain-containing protein</fullName>
    </recommendedName>
</protein>
<dbReference type="Pfam" id="PF13481">
    <property type="entry name" value="AAA_25"/>
    <property type="match status" value="1"/>
</dbReference>
<accession>S4XGL0</accession>
<dbReference type="HOGENOM" id="CLU_836046_0_0_11"/>
<evidence type="ECO:0000313" key="2">
    <source>
        <dbReference type="Proteomes" id="UP000014809"/>
    </source>
</evidence>
<name>S4XGL0_9CORY</name>
<proteinExistence type="predicted"/>
<dbReference type="Proteomes" id="UP000014809">
    <property type="component" value="Chromosome"/>
</dbReference>
<dbReference type="KEGG" id="cter:A606_00690"/>